<evidence type="ECO:0000259" key="2">
    <source>
        <dbReference type="Pfam" id="PF07883"/>
    </source>
</evidence>
<evidence type="ECO:0000313" key="3">
    <source>
        <dbReference type="EMBL" id="WLS81114.1"/>
    </source>
</evidence>
<feature type="region of interest" description="Disordered" evidence="1">
    <location>
        <begin position="1"/>
        <end position="28"/>
    </location>
</feature>
<dbReference type="RefSeq" id="WP_306213360.1">
    <property type="nucleotide sequence ID" value="NZ_CP132354.1"/>
</dbReference>
<organism evidence="3 4">
    <name type="scientific">Erwinia pyri</name>
    <dbReference type="NCBI Taxonomy" id="3062598"/>
    <lineage>
        <taxon>Bacteria</taxon>
        <taxon>Pseudomonadati</taxon>
        <taxon>Pseudomonadota</taxon>
        <taxon>Gammaproteobacteria</taxon>
        <taxon>Enterobacterales</taxon>
        <taxon>Erwiniaceae</taxon>
        <taxon>Erwinia</taxon>
    </lineage>
</organism>
<keyword evidence="4" id="KW-1185">Reference proteome</keyword>
<dbReference type="CDD" id="cd02236">
    <property type="entry name" value="cupin_CV2614-like"/>
    <property type="match status" value="1"/>
</dbReference>
<dbReference type="AlphaFoldDB" id="A0AA50DNC8"/>
<dbReference type="Pfam" id="PF07883">
    <property type="entry name" value="Cupin_2"/>
    <property type="match status" value="1"/>
</dbReference>
<keyword evidence="3" id="KW-0614">Plasmid</keyword>
<dbReference type="KEGG" id="epi:Q3V30_21870"/>
<evidence type="ECO:0000256" key="1">
    <source>
        <dbReference type="SAM" id="MobiDB-lite"/>
    </source>
</evidence>
<gene>
    <name evidence="3" type="ORF">Q3V30_21870</name>
</gene>
<proteinExistence type="predicted"/>
<geneLocation type="plasmid" evidence="3 4">
    <name>unnamed1</name>
</geneLocation>
<dbReference type="SUPFAM" id="SSF51182">
    <property type="entry name" value="RmlC-like cupins"/>
    <property type="match status" value="1"/>
</dbReference>
<dbReference type="InterPro" id="IPR013096">
    <property type="entry name" value="Cupin_2"/>
</dbReference>
<accession>A0AA50DNC8</accession>
<reference evidence="3 4" key="1">
    <citation type="submission" date="2023-07" db="EMBL/GenBank/DDBJ databases">
        <title>Pathogenic bacteria of pear tree diseases.</title>
        <authorList>
            <person name="Zhang Z."/>
            <person name="He L."/>
            <person name="Huang R."/>
        </authorList>
    </citation>
    <scope>NUCLEOTIDE SEQUENCE [LARGE SCALE GENOMIC DNA]</scope>
    <source>
        <strain evidence="3 4">DE2</strain>
        <plasmid evidence="3 4">unnamed1</plasmid>
    </source>
</reference>
<evidence type="ECO:0000313" key="4">
    <source>
        <dbReference type="Proteomes" id="UP001228139"/>
    </source>
</evidence>
<dbReference type="InterPro" id="IPR011051">
    <property type="entry name" value="RmlC_Cupin_sf"/>
</dbReference>
<dbReference type="InterPro" id="IPR014710">
    <property type="entry name" value="RmlC-like_jellyroll"/>
</dbReference>
<feature type="domain" description="Cupin type-2" evidence="2">
    <location>
        <begin position="51"/>
        <end position="119"/>
    </location>
</feature>
<name>A0AA50DNC8_9GAMM</name>
<sequence length="134" mass="14956">MSTHSKEQTNQTSEFESEGVKSEELVSSGRAWNGKAYEKYLEGKPHLTVMKMHFEANTTLPWHTHPMPNVAYIISGSLTIEDKETGESRKFTAGEAFNESVDDVHRGFTTDEPVEVIITYAGVEGQALSEPYKS</sequence>
<protein>
    <submittedName>
        <fullName evidence="3">Cupin domain-containing protein</fullName>
    </submittedName>
</protein>
<dbReference type="Proteomes" id="UP001228139">
    <property type="component" value="Plasmid unnamed1"/>
</dbReference>
<dbReference type="EMBL" id="CP132354">
    <property type="protein sequence ID" value="WLS81114.1"/>
    <property type="molecule type" value="Genomic_DNA"/>
</dbReference>
<dbReference type="Gene3D" id="2.60.120.10">
    <property type="entry name" value="Jelly Rolls"/>
    <property type="match status" value="1"/>
</dbReference>